<dbReference type="RefSeq" id="WP_274640760.1">
    <property type="nucleotide sequence ID" value="NZ_JAIWJY010000009.1"/>
</dbReference>
<organism evidence="2 3">
    <name type="scientific">Tenacibaculum larymnensis</name>
    <dbReference type="NCBI Taxonomy" id="2878201"/>
    <lineage>
        <taxon>Bacteria</taxon>
        <taxon>Pseudomonadati</taxon>
        <taxon>Bacteroidota</taxon>
        <taxon>Flavobacteriia</taxon>
        <taxon>Flavobacteriales</taxon>
        <taxon>Flavobacteriaceae</taxon>
        <taxon>Tenacibaculum</taxon>
    </lineage>
</organism>
<evidence type="ECO:0000313" key="2">
    <source>
        <dbReference type="EMBL" id="MDE1207705.1"/>
    </source>
</evidence>
<evidence type="ECO:0000313" key="3">
    <source>
        <dbReference type="Proteomes" id="UP001149303"/>
    </source>
</evidence>
<protein>
    <recommendedName>
        <fullName evidence="1">Toxin VasX N-terminal region domain-containing protein</fullName>
    </recommendedName>
</protein>
<reference evidence="2" key="1">
    <citation type="submission" date="2021-09" db="EMBL/GenBank/DDBJ databases">
        <authorList>
            <person name="Smyrli M."/>
        </authorList>
    </citation>
    <scope>NUCLEOTIDE SEQUENCE</scope>
    <source>
        <strain evidence="2">LAR25</strain>
    </source>
</reference>
<name>A0A9X4ET04_9FLAO</name>
<accession>A0A9X4ET04</accession>
<feature type="domain" description="Toxin VasX N-terminal region" evidence="1">
    <location>
        <begin position="43"/>
        <end position="224"/>
    </location>
</feature>
<dbReference type="Proteomes" id="UP001149303">
    <property type="component" value="Unassembled WGS sequence"/>
</dbReference>
<sequence>MKENIALEKFQEDAYNDNIGTYKFEIKGPDGKTNISSDLQAKKQGIELHFLRYGIFNPFPYHIQDNKFVRAPDIEVEVEPHDKNDKKTIDYKLSEVVVTAKRDSANPSSLAPKLTHSRYERTSLRHGYLYILHDEEPKKWLEYEIDTSGLLNPIYWKDNKENGEYNDIRDATNTSSRETYIVAPDSVIWVAYSHVQWSMQQLEQIASSPEENERMIKVECKGYEKDKELKKAEVIHDRPYHSFIAVFDYKHFPEATRLEEKLKTIHAIENADDPNNENTLLEDMFITLPDPVGCAYDLVDIIFYKLDYLRSMVECLATSVHHMDLYKYKLGLIDYGEIQSDEISEEEAEELKYIFSIALTTYKFVYNNPELKEDYTRKRGEWYLNHGISHDKLDHILAIEERKRIRKVINGFRNDLGNLLKSEYYKTAIDVCYENNPNPLASIEGKNIISDHLLCLAHYPEMIDRQLLPESEYKPYEDTWVKEIIKTSKGESSLKHINDVLFCPIEVTDLEKQDTKDWKYIVKFEKKLFSHFQKVSKTYIGFGKAIKVELYRKQFDLITRTNNGVKETHLVTAGKNLIYKEFLKDFEKVKKNIASKHPQHKRIDAIKHSKVPVTYWLLVEEQFKGEIDAKMATAKTNPEKLSIHIRNGKKLPYAHKLESIIESQQFRSALLVFEMFSLAQQVNEMTNKKNISKADIMKTVGVGIKVISAGLNLAESISNDIAQQKIKTFITTQPRATTTEVKDVIKEINKKSFATRGELAIKLAKGAASTYTLIATIEDVNKSLAKADNDAALAYSGAAVLSAVSLLETFGLISLTGVPGLIVGGLGLAFYGLAYYLTDDELETFFKFFPFSSKTYMKDPSYYNPYYNARLMYRGKEKLINPYKKEYLSSSFDESYKSVYVRLLNLIVGSAITIKASSTRYASPKSTTPTFRATNQDLHKNWIDNSATLWSNLAIDISFGSFFNNPNGLTYELYLVQYNDPLLGNKSYKLPKHCYDTIVTAPSTVDDKPEFKEQSLRNGNMDASFKQFHIWVRVPKHLQVKHQLAANNIVKQEHEGNKVYLNKYSHIAILCKYTDAQIKLPLHPKDKQGYLWNIMPLIKDSKKEEEYITFRNVKAGKATIIEDASLFFNRFPLQH</sequence>
<gene>
    <name evidence="2" type="ORF">LCI24_12960</name>
</gene>
<comment type="caution">
    <text evidence="2">The sequence shown here is derived from an EMBL/GenBank/DDBJ whole genome shotgun (WGS) entry which is preliminary data.</text>
</comment>
<proteinExistence type="predicted"/>
<evidence type="ECO:0000259" key="1">
    <source>
        <dbReference type="Pfam" id="PF20249"/>
    </source>
</evidence>
<dbReference type="CDD" id="cd20707">
    <property type="entry name" value="MIX_III"/>
    <property type="match status" value="1"/>
</dbReference>
<dbReference type="InterPro" id="IPR046864">
    <property type="entry name" value="VasX_N"/>
</dbReference>
<dbReference type="Pfam" id="PF20249">
    <property type="entry name" value="VasX_N"/>
    <property type="match status" value="1"/>
</dbReference>
<dbReference type="EMBL" id="JAIWJY010000009">
    <property type="protein sequence ID" value="MDE1207705.1"/>
    <property type="molecule type" value="Genomic_DNA"/>
</dbReference>
<dbReference type="AlphaFoldDB" id="A0A9X4ET04"/>
<keyword evidence="3" id="KW-1185">Reference proteome</keyword>